<keyword evidence="3" id="KW-1185">Reference proteome</keyword>
<gene>
    <name evidence="2" type="ORF">F0L46_13045</name>
</gene>
<sequence>MVTRFRLLALAALLTAVSAPPAGAVWLGLSREALGPRTDAGLTVLQAFPERPQAACTDGLWI</sequence>
<comment type="caution">
    <text evidence="2">The sequence shown here is derived from an EMBL/GenBank/DDBJ whole genome shotgun (WGS) entry which is preliminary data.</text>
</comment>
<evidence type="ECO:0000256" key="1">
    <source>
        <dbReference type="SAM" id="SignalP"/>
    </source>
</evidence>
<evidence type="ECO:0000313" key="3">
    <source>
        <dbReference type="Proteomes" id="UP000323142"/>
    </source>
</evidence>
<feature type="signal peptide" evidence="1">
    <location>
        <begin position="1"/>
        <end position="24"/>
    </location>
</feature>
<dbReference type="RefSeq" id="WP_149818176.1">
    <property type="nucleotide sequence ID" value="NZ_VUOA01000022.1"/>
</dbReference>
<reference evidence="2 3" key="2">
    <citation type="submission" date="2019-09" db="EMBL/GenBank/DDBJ databases">
        <authorList>
            <person name="Jin C."/>
        </authorList>
    </citation>
    <scope>NUCLEOTIDE SEQUENCE [LARGE SCALE GENOMIC DNA]</scope>
    <source>
        <strain evidence="2 3">BN140002</strain>
    </source>
</reference>
<accession>A0A5B2VEP0</accession>
<dbReference type="AlphaFoldDB" id="A0A5B2VEP0"/>
<organism evidence="2 3">
    <name type="scientific">Salinarimonas soli</name>
    <dbReference type="NCBI Taxonomy" id="1638099"/>
    <lineage>
        <taxon>Bacteria</taxon>
        <taxon>Pseudomonadati</taxon>
        <taxon>Pseudomonadota</taxon>
        <taxon>Alphaproteobacteria</taxon>
        <taxon>Hyphomicrobiales</taxon>
        <taxon>Salinarimonadaceae</taxon>
        <taxon>Salinarimonas</taxon>
    </lineage>
</organism>
<feature type="chain" id="PRO_5022954503" evidence="1">
    <location>
        <begin position="25"/>
        <end position="62"/>
    </location>
</feature>
<name>A0A5B2VEP0_9HYPH</name>
<evidence type="ECO:0000313" key="2">
    <source>
        <dbReference type="EMBL" id="KAA2236910.1"/>
    </source>
</evidence>
<reference evidence="2 3" key="1">
    <citation type="submission" date="2019-09" db="EMBL/GenBank/DDBJ databases">
        <title>Salinarimonas rosea gen. nov., sp. nov., a new member of the a-2 subgroup of the Proteobacteria.</title>
        <authorList>
            <person name="Liu J."/>
        </authorList>
    </citation>
    <scope>NUCLEOTIDE SEQUENCE [LARGE SCALE GENOMIC DNA]</scope>
    <source>
        <strain evidence="2 3">BN140002</strain>
    </source>
</reference>
<proteinExistence type="predicted"/>
<dbReference type="EMBL" id="VUOA01000022">
    <property type="protein sequence ID" value="KAA2236910.1"/>
    <property type="molecule type" value="Genomic_DNA"/>
</dbReference>
<protein>
    <submittedName>
        <fullName evidence="2">Uncharacterized protein</fullName>
    </submittedName>
</protein>
<dbReference type="Proteomes" id="UP000323142">
    <property type="component" value="Unassembled WGS sequence"/>
</dbReference>
<keyword evidence="1" id="KW-0732">Signal</keyword>